<accession>A0AAD7CNW6</accession>
<dbReference type="AlphaFoldDB" id="A0AAD7CNW6"/>
<comment type="caution">
    <text evidence="2">The sequence shown here is derived from an EMBL/GenBank/DDBJ whole genome shotgun (WGS) entry which is preliminary data.</text>
</comment>
<reference evidence="2" key="1">
    <citation type="submission" date="2023-03" db="EMBL/GenBank/DDBJ databases">
        <title>Massive genome expansion in bonnet fungi (Mycena s.s.) driven by repeated elements and novel gene families across ecological guilds.</title>
        <authorList>
            <consortium name="Lawrence Berkeley National Laboratory"/>
            <person name="Harder C.B."/>
            <person name="Miyauchi S."/>
            <person name="Viragh M."/>
            <person name="Kuo A."/>
            <person name="Thoen E."/>
            <person name="Andreopoulos B."/>
            <person name="Lu D."/>
            <person name="Skrede I."/>
            <person name="Drula E."/>
            <person name="Henrissat B."/>
            <person name="Morin E."/>
            <person name="Kohler A."/>
            <person name="Barry K."/>
            <person name="LaButti K."/>
            <person name="Morin E."/>
            <person name="Salamov A."/>
            <person name="Lipzen A."/>
            <person name="Mereny Z."/>
            <person name="Hegedus B."/>
            <person name="Baldrian P."/>
            <person name="Stursova M."/>
            <person name="Weitz H."/>
            <person name="Taylor A."/>
            <person name="Grigoriev I.V."/>
            <person name="Nagy L.G."/>
            <person name="Martin F."/>
            <person name="Kauserud H."/>
        </authorList>
    </citation>
    <scope>NUCLEOTIDE SEQUENCE</scope>
    <source>
        <strain evidence="2">CBHHK067</strain>
    </source>
</reference>
<dbReference type="Proteomes" id="UP001221757">
    <property type="component" value="Unassembled WGS sequence"/>
</dbReference>
<keyword evidence="3" id="KW-1185">Reference proteome</keyword>
<proteinExistence type="predicted"/>
<organism evidence="2 3">
    <name type="scientific">Mycena rosella</name>
    <name type="common">Pink bonnet</name>
    <name type="synonym">Agaricus rosellus</name>
    <dbReference type="NCBI Taxonomy" id="1033263"/>
    <lineage>
        <taxon>Eukaryota</taxon>
        <taxon>Fungi</taxon>
        <taxon>Dikarya</taxon>
        <taxon>Basidiomycota</taxon>
        <taxon>Agaricomycotina</taxon>
        <taxon>Agaricomycetes</taxon>
        <taxon>Agaricomycetidae</taxon>
        <taxon>Agaricales</taxon>
        <taxon>Marasmiineae</taxon>
        <taxon>Mycenaceae</taxon>
        <taxon>Mycena</taxon>
    </lineage>
</organism>
<dbReference type="EMBL" id="JARKIE010000311">
    <property type="protein sequence ID" value="KAJ7655433.1"/>
    <property type="molecule type" value="Genomic_DNA"/>
</dbReference>
<sequence length="264" mass="29500">MDNIEHWIPVPDRDRFGPSVNSSCRYFTVGADIPSESKILFEKYVDPLGTLARHLGECISHCLDNDVTYLCFKIEKYTIKDPGGFRVGNTVEMGFALVAFGQPTRGEEKQIFLNCMLPKKQENGIRGRDGSIRPSETSTISGSSDTASAVIVHKRYYHGPPNDRGSDRSRKNRFCAMVFPRQMELGSVIFPGVEETKMRSASVRLSHRGDITRLEARKAAGKSAETKQKTLPHNLQYDSATTGPIYELKKGRDQNGCKGGWFCI</sequence>
<feature type="region of interest" description="Disordered" evidence="1">
    <location>
        <begin position="124"/>
        <end position="144"/>
    </location>
</feature>
<evidence type="ECO:0000313" key="3">
    <source>
        <dbReference type="Proteomes" id="UP001221757"/>
    </source>
</evidence>
<gene>
    <name evidence="2" type="ORF">B0H17DRAFT_1146476</name>
</gene>
<feature type="compositionally biased region" description="Polar residues" evidence="1">
    <location>
        <begin position="134"/>
        <end position="144"/>
    </location>
</feature>
<name>A0AAD7CNW6_MYCRO</name>
<protein>
    <submittedName>
        <fullName evidence="2">Uncharacterized protein</fullName>
    </submittedName>
</protein>
<evidence type="ECO:0000313" key="2">
    <source>
        <dbReference type="EMBL" id="KAJ7655433.1"/>
    </source>
</evidence>
<evidence type="ECO:0000256" key="1">
    <source>
        <dbReference type="SAM" id="MobiDB-lite"/>
    </source>
</evidence>